<feature type="domain" description="FAR1" evidence="2">
    <location>
        <begin position="57"/>
        <end position="145"/>
    </location>
</feature>
<name>A0A2N0NZS6_9GLOM</name>
<reference evidence="3 4" key="2">
    <citation type="submission" date="2017-09" db="EMBL/GenBank/DDBJ databases">
        <title>Extensive intraspecific genome diversity in a model arbuscular mycorrhizal fungus.</title>
        <authorList>
            <person name="Chen E.C."/>
            <person name="Morin E."/>
            <person name="Beaudet D."/>
            <person name="Noel J."/>
            <person name="Ndikumana S."/>
            <person name="Charron P."/>
            <person name="St-Onge C."/>
            <person name="Giorgi J."/>
            <person name="Grigoriev I.V."/>
            <person name="Roux C."/>
            <person name="Martin F.M."/>
            <person name="Corradi N."/>
        </authorList>
    </citation>
    <scope>NUCLEOTIDE SEQUENCE [LARGE SCALE GENOMIC DNA]</scope>
    <source>
        <strain evidence="3 4">A5</strain>
    </source>
</reference>
<dbReference type="EMBL" id="LLXJ01001983">
    <property type="protein sequence ID" value="PKC00066.1"/>
    <property type="molecule type" value="Genomic_DNA"/>
</dbReference>
<dbReference type="AlphaFoldDB" id="A0A2N0NZS6"/>
<evidence type="ECO:0000256" key="1">
    <source>
        <dbReference type="SAM" id="MobiDB-lite"/>
    </source>
</evidence>
<dbReference type="Proteomes" id="UP000232722">
    <property type="component" value="Unassembled WGS sequence"/>
</dbReference>
<evidence type="ECO:0000313" key="3">
    <source>
        <dbReference type="EMBL" id="PKC00066.1"/>
    </source>
</evidence>
<evidence type="ECO:0000259" key="2">
    <source>
        <dbReference type="Pfam" id="PF03101"/>
    </source>
</evidence>
<feature type="region of interest" description="Disordered" evidence="1">
    <location>
        <begin position="92"/>
        <end position="112"/>
    </location>
</feature>
<comment type="caution">
    <text evidence="3">The sequence shown here is derived from an EMBL/GenBank/DDBJ whole genome shotgun (WGS) entry which is preliminary data.</text>
</comment>
<dbReference type="PANTHER" id="PTHR46328:SF27">
    <property type="entry name" value="OS12G0287500 PROTEIN"/>
    <property type="match status" value="1"/>
</dbReference>
<feature type="compositionally biased region" description="Basic and acidic residues" evidence="1">
    <location>
        <begin position="97"/>
        <end position="107"/>
    </location>
</feature>
<accession>A0A2N0NZS6</accession>
<evidence type="ECO:0000313" key="4">
    <source>
        <dbReference type="Proteomes" id="UP000232722"/>
    </source>
</evidence>
<organism evidence="3 4">
    <name type="scientific">Rhizophagus irregularis</name>
    <dbReference type="NCBI Taxonomy" id="588596"/>
    <lineage>
        <taxon>Eukaryota</taxon>
        <taxon>Fungi</taxon>
        <taxon>Fungi incertae sedis</taxon>
        <taxon>Mucoromycota</taxon>
        <taxon>Glomeromycotina</taxon>
        <taxon>Glomeromycetes</taxon>
        <taxon>Glomerales</taxon>
        <taxon>Glomeraceae</taxon>
        <taxon>Rhizophagus</taxon>
    </lineage>
</organism>
<proteinExistence type="predicted"/>
<dbReference type="InterPro" id="IPR004330">
    <property type="entry name" value="FAR1_DNA_bnd_dom"/>
</dbReference>
<dbReference type="PANTHER" id="PTHR46328">
    <property type="entry name" value="FAR-RED IMPAIRED RESPONSIVE (FAR1) FAMILY PROTEIN-RELATED"/>
    <property type="match status" value="1"/>
</dbReference>
<dbReference type="VEuPathDB" id="FungiDB:RhiirFUN_009401"/>
<feature type="region of interest" description="Disordered" evidence="1">
    <location>
        <begin position="343"/>
        <end position="362"/>
    </location>
</feature>
<protein>
    <recommendedName>
        <fullName evidence="2">FAR1 domain-containing protein</fullName>
    </recommendedName>
</protein>
<reference evidence="3 4" key="1">
    <citation type="submission" date="2016-04" db="EMBL/GenBank/DDBJ databases">
        <title>Genome analyses suggest a sexual origin of heterokaryosis in a supposedly ancient asexual fungus.</title>
        <authorList>
            <person name="Ropars J."/>
            <person name="Sedzielewska K."/>
            <person name="Noel J."/>
            <person name="Charron P."/>
            <person name="Farinelli L."/>
            <person name="Marton T."/>
            <person name="Kruger M."/>
            <person name="Pelin A."/>
            <person name="Brachmann A."/>
            <person name="Corradi N."/>
        </authorList>
    </citation>
    <scope>NUCLEOTIDE SEQUENCE [LARGE SCALE GENOMIC DNA]</scope>
    <source>
        <strain evidence="3 4">A5</strain>
    </source>
</reference>
<dbReference type="VEuPathDB" id="FungiDB:FUN_003632"/>
<sequence length="396" mass="45896">MSSPNPPVFLEHKLDKLYESNVYEPEYVVNITEDEENGNLSLQVGQTFETFEEVEAFLAQYCKQNGFEYRKRRVEYDDNNIIRKRTYECTKASQYQPKKDKDPEKHRNQSSGSIGCQWHLNVTCPKSTNIIRITKVVDEHNHPLSSNIKIHHGPQFRQFSKEMKSDILEYLSAVPTMGARTLYGLLILKKFLTPNLLNIAKKEILESILYEATCMDLNLIDTLDVEYLPENDSIESKFDFLYLSDIYGGNVFTPILKEVVSKRQQYAKAHELQKRAYNLATRIGQESEYINLLKNFIHTMEISLEEVANEKENSVENQKITNPIYIKPRIALSETSVHGNYSLSGDQGNELANSKHSLSDENYESNNYKRMKKCGRYKQYAMHNRRICNVDLGNSL</sequence>
<dbReference type="Pfam" id="PF03101">
    <property type="entry name" value="FAR1"/>
    <property type="match status" value="1"/>
</dbReference>
<dbReference type="VEuPathDB" id="FungiDB:RhiirA1_393982"/>
<gene>
    <name evidence="3" type="ORF">RhiirA5_382721</name>
</gene>
<dbReference type="VEuPathDB" id="FungiDB:RhiirFUN_020589"/>
<feature type="compositionally biased region" description="Polar residues" evidence="1">
    <location>
        <begin position="343"/>
        <end position="356"/>
    </location>
</feature>